<protein>
    <submittedName>
        <fullName evidence="2">Uncharacterized protein</fullName>
    </submittedName>
</protein>
<reference evidence="2 3" key="1">
    <citation type="journal article" date="2021" name="Elife">
        <title>Chloroplast acquisition without the gene transfer in kleptoplastic sea slugs, Plakobranchus ocellatus.</title>
        <authorList>
            <person name="Maeda T."/>
            <person name="Takahashi S."/>
            <person name="Yoshida T."/>
            <person name="Shimamura S."/>
            <person name="Takaki Y."/>
            <person name="Nagai Y."/>
            <person name="Toyoda A."/>
            <person name="Suzuki Y."/>
            <person name="Arimoto A."/>
            <person name="Ishii H."/>
            <person name="Satoh N."/>
            <person name="Nishiyama T."/>
            <person name="Hasebe M."/>
            <person name="Maruyama T."/>
            <person name="Minagawa J."/>
            <person name="Obokata J."/>
            <person name="Shigenobu S."/>
        </authorList>
    </citation>
    <scope>NUCLEOTIDE SEQUENCE [LARGE SCALE GENOMIC DNA]</scope>
</reference>
<feature type="region of interest" description="Disordered" evidence="1">
    <location>
        <begin position="1"/>
        <end position="36"/>
    </location>
</feature>
<dbReference type="EMBL" id="BLXT01002947">
    <property type="protein sequence ID" value="GFN99154.1"/>
    <property type="molecule type" value="Genomic_DNA"/>
</dbReference>
<name>A0AAV3ZTJ5_9GAST</name>
<gene>
    <name evidence="2" type="ORF">PoB_002566000</name>
</gene>
<keyword evidence="3" id="KW-1185">Reference proteome</keyword>
<sequence>MVVNATRVSSVVHLERRQGTQHQPWGSRRGRRNDQRLATQIYSTSDDRTMDCNMPDDRDPAAFGKLRVAVNGGRSDDLITPWLSNLGVVVVDLMPGRNSVGGGSLG</sequence>
<organism evidence="2 3">
    <name type="scientific">Plakobranchus ocellatus</name>
    <dbReference type="NCBI Taxonomy" id="259542"/>
    <lineage>
        <taxon>Eukaryota</taxon>
        <taxon>Metazoa</taxon>
        <taxon>Spiralia</taxon>
        <taxon>Lophotrochozoa</taxon>
        <taxon>Mollusca</taxon>
        <taxon>Gastropoda</taxon>
        <taxon>Heterobranchia</taxon>
        <taxon>Euthyneura</taxon>
        <taxon>Panpulmonata</taxon>
        <taxon>Sacoglossa</taxon>
        <taxon>Placobranchoidea</taxon>
        <taxon>Plakobranchidae</taxon>
        <taxon>Plakobranchus</taxon>
    </lineage>
</organism>
<dbReference type="AlphaFoldDB" id="A0AAV3ZTJ5"/>
<proteinExistence type="predicted"/>
<accession>A0AAV3ZTJ5</accession>
<evidence type="ECO:0000256" key="1">
    <source>
        <dbReference type="SAM" id="MobiDB-lite"/>
    </source>
</evidence>
<evidence type="ECO:0000313" key="2">
    <source>
        <dbReference type="EMBL" id="GFN99154.1"/>
    </source>
</evidence>
<dbReference type="Proteomes" id="UP000735302">
    <property type="component" value="Unassembled WGS sequence"/>
</dbReference>
<evidence type="ECO:0000313" key="3">
    <source>
        <dbReference type="Proteomes" id="UP000735302"/>
    </source>
</evidence>
<comment type="caution">
    <text evidence="2">The sequence shown here is derived from an EMBL/GenBank/DDBJ whole genome shotgun (WGS) entry which is preliminary data.</text>
</comment>